<reference evidence="1 2" key="1">
    <citation type="journal article" date="2018" name="Nat. Ecol. Evol.">
        <title>Pezizomycetes genomes reveal the molecular basis of ectomycorrhizal truffle lifestyle.</title>
        <authorList>
            <person name="Murat C."/>
            <person name="Payen T."/>
            <person name="Noel B."/>
            <person name="Kuo A."/>
            <person name="Morin E."/>
            <person name="Chen J."/>
            <person name="Kohler A."/>
            <person name="Krizsan K."/>
            <person name="Balestrini R."/>
            <person name="Da Silva C."/>
            <person name="Montanini B."/>
            <person name="Hainaut M."/>
            <person name="Levati E."/>
            <person name="Barry K.W."/>
            <person name="Belfiori B."/>
            <person name="Cichocki N."/>
            <person name="Clum A."/>
            <person name="Dockter R.B."/>
            <person name="Fauchery L."/>
            <person name="Guy J."/>
            <person name="Iotti M."/>
            <person name="Le Tacon F."/>
            <person name="Lindquist E.A."/>
            <person name="Lipzen A."/>
            <person name="Malagnac F."/>
            <person name="Mello A."/>
            <person name="Molinier V."/>
            <person name="Miyauchi S."/>
            <person name="Poulain J."/>
            <person name="Riccioni C."/>
            <person name="Rubini A."/>
            <person name="Sitrit Y."/>
            <person name="Splivallo R."/>
            <person name="Traeger S."/>
            <person name="Wang M."/>
            <person name="Zifcakova L."/>
            <person name="Wipf D."/>
            <person name="Zambonelli A."/>
            <person name="Paolocci F."/>
            <person name="Nowrousian M."/>
            <person name="Ottonello S."/>
            <person name="Baldrian P."/>
            <person name="Spatafora J.W."/>
            <person name="Henrissat B."/>
            <person name="Nagy L.G."/>
            <person name="Aury J.M."/>
            <person name="Wincker P."/>
            <person name="Grigoriev I.V."/>
            <person name="Bonfante P."/>
            <person name="Martin F.M."/>
        </authorList>
    </citation>
    <scope>NUCLEOTIDE SEQUENCE [LARGE SCALE GENOMIC DNA]</scope>
    <source>
        <strain evidence="1 2">120613-1</strain>
    </source>
</reference>
<dbReference type="AlphaFoldDB" id="A0A3N4J9P6"/>
<evidence type="ECO:0000313" key="1">
    <source>
        <dbReference type="EMBL" id="RPA90544.1"/>
    </source>
</evidence>
<organism evidence="1 2">
    <name type="scientific">Choiromyces venosus 120613-1</name>
    <dbReference type="NCBI Taxonomy" id="1336337"/>
    <lineage>
        <taxon>Eukaryota</taxon>
        <taxon>Fungi</taxon>
        <taxon>Dikarya</taxon>
        <taxon>Ascomycota</taxon>
        <taxon>Pezizomycotina</taxon>
        <taxon>Pezizomycetes</taxon>
        <taxon>Pezizales</taxon>
        <taxon>Tuberaceae</taxon>
        <taxon>Choiromyces</taxon>
    </lineage>
</organism>
<gene>
    <name evidence="1" type="ORF">L873DRAFT_433092</name>
</gene>
<evidence type="ECO:0000313" key="2">
    <source>
        <dbReference type="Proteomes" id="UP000276215"/>
    </source>
</evidence>
<dbReference type="EMBL" id="ML120521">
    <property type="protein sequence ID" value="RPA90544.1"/>
    <property type="molecule type" value="Genomic_DNA"/>
</dbReference>
<sequence length="127" mass="14175">MEQHISRFELKWGTGSEKTIDMHSHHLSVLSEHCLQNMAMLACNGMIVSDARLDLQHVVEMRISHPGKGICTQRSIIVSYIQKVVSAILVVSRSHNIQPAECTTMQLVIFIGATDRVTAHVTQLDTL</sequence>
<keyword evidence="2" id="KW-1185">Reference proteome</keyword>
<proteinExistence type="predicted"/>
<name>A0A3N4J9P6_9PEZI</name>
<protein>
    <submittedName>
        <fullName evidence="1">Uncharacterized protein</fullName>
    </submittedName>
</protein>
<accession>A0A3N4J9P6</accession>
<dbReference type="Proteomes" id="UP000276215">
    <property type="component" value="Unassembled WGS sequence"/>
</dbReference>